<feature type="compositionally biased region" description="Low complexity" evidence="1">
    <location>
        <begin position="83"/>
        <end position="94"/>
    </location>
</feature>
<name>A0A4U0V5N8_9PEZI</name>
<dbReference type="Proteomes" id="UP001168146">
    <property type="component" value="Unassembled WGS sequence"/>
</dbReference>
<comment type="caution">
    <text evidence="4">The sequence shown here is derived from an EMBL/GenBank/DDBJ whole genome shotgun (WGS) entry which is preliminary data.</text>
</comment>
<reference evidence="2" key="2">
    <citation type="submission" date="2021-12" db="EMBL/GenBank/DDBJ databases">
        <title>Black yeast isolated from Biological Soil Crust.</title>
        <authorList>
            <person name="Kurbessoian T."/>
        </authorList>
    </citation>
    <scope>NUCLEOTIDE SEQUENCE</scope>
    <source>
        <strain evidence="2">CCFEE 5208</strain>
    </source>
</reference>
<dbReference type="EMBL" id="JASUXU010000031">
    <property type="protein sequence ID" value="KAK0319312.1"/>
    <property type="molecule type" value="Genomic_DNA"/>
</dbReference>
<evidence type="ECO:0000313" key="5">
    <source>
        <dbReference type="Proteomes" id="UP000310066"/>
    </source>
</evidence>
<evidence type="ECO:0000313" key="3">
    <source>
        <dbReference type="EMBL" id="KAK0998230.1"/>
    </source>
</evidence>
<dbReference type="Proteomes" id="UP000310066">
    <property type="component" value="Unassembled WGS sequence"/>
</dbReference>
<dbReference type="AlphaFoldDB" id="A0A4U0V5N8"/>
<feature type="region of interest" description="Disordered" evidence="1">
    <location>
        <begin position="82"/>
        <end position="107"/>
    </location>
</feature>
<gene>
    <name evidence="4" type="ORF">B0A54_05415</name>
    <name evidence="2" type="ORF">LTR82_009729</name>
    <name evidence="3" type="ORF">LTR91_006370</name>
</gene>
<dbReference type="EMBL" id="NAJP01000018">
    <property type="protein sequence ID" value="TKA43632.1"/>
    <property type="molecule type" value="Genomic_DNA"/>
</dbReference>
<evidence type="ECO:0008006" key="7">
    <source>
        <dbReference type="Google" id="ProtNLM"/>
    </source>
</evidence>
<reference evidence="4 5" key="1">
    <citation type="submission" date="2017-03" db="EMBL/GenBank/DDBJ databases">
        <title>Genomes of endolithic fungi from Antarctica.</title>
        <authorList>
            <person name="Coleine C."/>
            <person name="Masonjones S."/>
            <person name="Stajich J.E."/>
        </authorList>
    </citation>
    <scope>NUCLEOTIDE SEQUENCE [LARGE SCALE GENOMIC DNA]</scope>
    <source>
        <strain evidence="4 5">CCFEE 5311</strain>
    </source>
</reference>
<dbReference type="Proteomes" id="UP001175353">
    <property type="component" value="Unassembled WGS sequence"/>
</dbReference>
<organism evidence="4 5">
    <name type="scientific">Friedmanniomyces endolithicus</name>
    <dbReference type="NCBI Taxonomy" id="329885"/>
    <lineage>
        <taxon>Eukaryota</taxon>
        <taxon>Fungi</taxon>
        <taxon>Dikarya</taxon>
        <taxon>Ascomycota</taxon>
        <taxon>Pezizomycotina</taxon>
        <taxon>Dothideomycetes</taxon>
        <taxon>Dothideomycetidae</taxon>
        <taxon>Mycosphaerellales</taxon>
        <taxon>Teratosphaeriaceae</taxon>
        <taxon>Friedmanniomyces</taxon>
    </lineage>
</organism>
<protein>
    <recommendedName>
        <fullName evidence="7">Mediator of RNA polymerase II transcription subunit 9</fullName>
    </recommendedName>
</protein>
<dbReference type="OrthoDB" id="5414694at2759"/>
<proteinExistence type="predicted"/>
<feature type="region of interest" description="Disordered" evidence="1">
    <location>
        <begin position="24"/>
        <end position="67"/>
    </location>
</feature>
<dbReference type="EMBL" id="JAUJLE010000043">
    <property type="protein sequence ID" value="KAK0998230.1"/>
    <property type="molecule type" value="Genomic_DNA"/>
</dbReference>
<feature type="compositionally biased region" description="Pro residues" evidence="1">
    <location>
        <begin position="42"/>
        <end position="65"/>
    </location>
</feature>
<evidence type="ECO:0000313" key="4">
    <source>
        <dbReference type="EMBL" id="TKA43632.1"/>
    </source>
</evidence>
<dbReference type="STRING" id="329885.A0A4U0V5N8"/>
<evidence type="ECO:0000313" key="2">
    <source>
        <dbReference type="EMBL" id="KAK0319312.1"/>
    </source>
</evidence>
<accession>A0A4U0V5N8</accession>
<keyword evidence="6" id="KW-1185">Reference proteome</keyword>
<sequence length="186" mass="20041">MPLSSHIQQAHNVSTILAGFQRNSADDMAVSQNTAPRSAQQPPQPQPHLPAPTPPTKQPPLPPPQLFDILPALHELLARIDHSSSTTHPASSSPPTDPNDPASEPLALHYSNLHPLDPKDLPSAILPLKAQMRRGLVELERLADMERSVLEQGEEIGALEDKVRRQEGVLRGLGVRARGVEVGLGG</sequence>
<reference evidence="3" key="3">
    <citation type="submission" date="2023-06" db="EMBL/GenBank/DDBJ databases">
        <title>Black Yeasts Isolated from many extreme environments.</title>
        <authorList>
            <person name="Coleine C."/>
            <person name="Stajich J.E."/>
            <person name="Selbmann L."/>
        </authorList>
    </citation>
    <scope>NUCLEOTIDE SEQUENCE</scope>
    <source>
        <strain evidence="3">CCFEE 5200</strain>
    </source>
</reference>
<evidence type="ECO:0000313" key="6">
    <source>
        <dbReference type="Proteomes" id="UP001175353"/>
    </source>
</evidence>
<evidence type="ECO:0000256" key="1">
    <source>
        <dbReference type="SAM" id="MobiDB-lite"/>
    </source>
</evidence>